<proteinExistence type="predicted"/>
<comment type="caution">
    <text evidence="2">The sequence shown here is derived from an EMBL/GenBank/DDBJ whole genome shotgun (WGS) entry which is preliminary data.</text>
</comment>
<reference evidence="2" key="1">
    <citation type="submission" date="2019-12" db="EMBL/GenBank/DDBJ databases">
        <title>Genome sequencing and annotation of Brassica cretica.</title>
        <authorList>
            <person name="Studholme D.J."/>
            <person name="Sarris P.F."/>
        </authorList>
    </citation>
    <scope>NUCLEOTIDE SEQUENCE</scope>
    <source>
        <strain evidence="2">PFS-001/15</strain>
        <tissue evidence="2">Leaf</tissue>
    </source>
</reference>
<accession>A0A8S9FN38</accession>
<name>A0A8S9FN38_BRACR</name>
<evidence type="ECO:0000313" key="2">
    <source>
        <dbReference type="EMBL" id="KAF2535255.1"/>
    </source>
</evidence>
<protein>
    <submittedName>
        <fullName evidence="2">Uncharacterized protein</fullName>
    </submittedName>
</protein>
<evidence type="ECO:0000256" key="1">
    <source>
        <dbReference type="SAM" id="MobiDB-lite"/>
    </source>
</evidence>
<organism evidence="2 3">
    <name type="scientific">Brassica cretica</name>
    <name type="common">Mustard</name>
    <dbReference type="NCBI Taxonomy" id="69181"/>
    <lineage>
        <taxon>Eukaryota</taxon>
        <taxon>Viridiplantae</taxon>
        <taxon>Streptophyta</taxon>
        <taxon>Embryophyta</taxon>
        <taxon>Tracheophyta</taxon>
        <taxon>Spermatophyta</taxon>
        <taxon>Magnoliopsida</taxon>
        <taxon>eudicotyledons</taxon>
        <taxon>Gunneridae</taxon>
        <taxon>Pentapetalae</taxon>
        <taxon>rosids</taxon>
        <taxon>malvids</taxon>
        <taxon>Brassicales</taxon>
        <taxon>Brassicaceae</taxon>
        <taxon>Brassiceae</taxon>
        <taxon>Brassica</taxon>
    </lineage>
</organism>
<feature type="region of interest" description="Disordered" evidence="1">
    <location>
        <begin position="1"/>
        <end position="23"/>
    </location>
</feature>
<sequence length="55" mass="6502">MDTRQKDKEKEKEKDVAPGERTPKMWRDRTMALGRFGYEVLGLWPDLDIIGFTMD</sequence>
<dbReference type="Proteomes" id="UP000712281">
    <property type="component" value="Unassembled WGS sequence"/>
</dbReference>
<gene>
    <name evidence="2" type="ORF">F2Q68_00021754</name>
</gene>
<evidence type="ECO:0000313" key="3">
    <source>
        <dbReference type="Proteomes" id="UP000712281"/>
    </source>
</evidence>
<dbReference type="AlphaFoldDB" id="A0A8S9FN38"/>
<dbReference type="EMBL" id="QGKW02002228">
    <property type="protein sequence ID" value="KAF2535255.1"/>
    <property type="molecule type" value="Genomic_DNA"/>
</dbReference>